<dbReference type="PANTHER" id="PTHR10885">
    <property type="entry name" value="ISOPENTENYL-DIPHOSPHATE DELTA-ISOMERASE"/>
    <property type="match status" value="1"/>
</dbReference>
<dbReference type="OrthoDB" id="9809458at2"/>
<organism evidence="13 14">
    <name type="scientific">Paroceanicella profunda</name>
    <dbReference type="NCBI Taxonomy" id="2579971"/>
    <lineage>
        <taxon>Bacteria</taxon>
        <taxon>Pseudomonadati</taxon>
        <taxon>Pseudomonadota</taxon>
        <taxon>Alphaproteobacteria</taxon>
        <taxon>Rhodobacterales</taxon>
        <taxon>Paracoccaceae</taxon>
        <taxon>Paroceanicella</taxon>
    </lineage>
</organism>
<evidence type="ECO:0000313" key="14">
    <source>
        <dbReference type="Proteomes" id="UP000305888"/>
    </source>
</evidence>
<comment type="cofactor">
    <cofactor evidence="10">
        <name>Mg(2+)</name>
        <dbReference type="ChEBI" id="CHEBI:18420"/>
    </cofactor>
    <text evidence="10">Binds 1 Mg(2+) ion per subunit. The magnesium ion binds only when substrate is bound.</text>
</comment>
<protein>
    <recommendedName>
        <fullName evidence="3 10">Isopentenyl-diphosphate Delta-isomerase</fullName>
        <shortName evidence="10">IPP isomerase</shortName>
        <ecNumber evidence="3 10">5.3.3.2</ecNumber>
    </recommendedName>
    <alternativeName>
        <fullName evidence="10">IPP:DMAPP isomerase</fullName>
    </alternativeName>
    <alternativeName>
        <fullName evidence="10">Isopentenyl pyrophosphate isomerase</fullName>
    </alternativeName>
</protein>
<keyword evidence="7 10" id="KW-0464">Manganese</keyword>
<feature type="binding site" evidence="10">
    <location>
        <position position="24"/>
    </location>
    <ligand>
        <name>Mn(2+)</name>
        <dbReference type="ChEBI" id="CHEBI:29035"/>
    </ligand>
</feature>
<gene>
    <name evidence="10" type="primary">idi</name>
    <name evidence="13" type="ORF">FDP22_06170</name>
</gene>
<accession>A0A5B8FSS2</accession>
<comment type="pathway">
    <text evidence="1 10">Isoprenoid biosynthesis; dimethylallyl diphosphate biosynthesis; dimethylallyl diphosphate from isopentenyl diphosphate: step 1/1.</text>
</comment>
<dbReference type="HAMAP" id="MF_00202">
    <property type="entry name" value="Idi"/>
    <property type="match status" value="1"/>
</dbReference>
<dbReference type="EMBL" id="CP040818">
    <property type="protein sequence ID" value="QDL91405.1"/>
    <property type="molecule type" value="Genomic_DNA"/>
</dbReference>
<dbReference type="Proteomes" id="UP000305888">
    <property type="component" value="Chromosome"/>
</dbReference>
<evidence type="ECO:0000256" key="3">
    <source>
        <dbReference type="ARBA" id="ARBA00012057"/>
    </source>
</evidence>
<dbReference type="EC" id="5.3.3.2" evidence="3 10"/>
<dbReference type="GO" id="GO:0009240">
    <property type="term" value="P:isopentenyl diphosphate biosynthetic process"/>
    <property type="evidence" value="ECO:0007669"/>
    <property type="project" value="TreeGrafter"/>
</dbReference>
<feature type="binding site" evidence="10">
    <location>
        <position position="110"/>
    </location>
    <ligand>
        <name>Mn(2+)</name>
        <dbReference type="ChEBI" id="CHEBI:29035"/>
    </ligand>
</feature>
<keyword evidence="6 10" id="KW-0460">Magnesium</keyword>
<comment type="similarity">
    <text evidence="2 10">Belongs to the IPP isomerase type 1 family.</text>
</comment>
<keyword evidence="8 10" id="KW-0414">Isoprene biosynthesis</keyword>
<evidence type="ECO:0000256" key="1">
    <source>
        <dbReference type="ARBA" id="ARBA00004826"/>
    </source>
</evidence>
<comment type="cofactor">
    <cofactor evidence="10">
        <name>Mn(2+)</name>
        <dbReference type="ChEBI" id="CHEBI:29035"/>
    </cofactor>
    <text evidence="10">Binds 1 Mn(2+) ion per subunit.</text>
</comment>
<evidence type="ECO:0000259" key="12">
    <source>
        <dbReference type="PROSITE" id="PS51462"/>
    </source>
</evidence>
<dbReference type="InterPro" id="IPR015797">
    <property type="entry name" value="NUDIX_hydrolase-like_dom_sf"/>
</dbReference>
<sequence>MTEQLIPAWGPDGIARPMEKLEVHREGLRHPAVSVFLIDGSRTLLQRRAETKYHSPGLWANACCTHPRWNEHNAICAARRLREELGVTGLTLRKRGRVEYRADVGGGMTEHEVVALFSAEVDPATLTLQPDPAEVSETRWVDRAELRREVEAEPARFTAWLRIYLLEHEAQIFPPA</sequence>
<proteinExistence type="inferred from homology"/>
<dbReference type="GO" id="GO:0005737">
    <property type="term" value="C:cytoplasm"/>
    <property type="evidence" value="ECO:0007669"/>
    <property type="project" value="UniProtKB-SubCell"/>
</dbReference>
<evidence type="ECO:0000256" key="4">
    <source>
        <dbReference type="ARBA" id="ARBA00022490"/>
    </source>
</evidence>
<feature type="active site" evidence="10 11">
    <location>
        <position position="64"/>
    </location>
</feature>
<evidence type="ECO:0000313" key="13">
    <source>
        <dbReference type="EMBL" id="QDL91405.1"/>
    </source>
</evidence>
<dbReference type="SUPFAM" id="SSF55811">
    <property type="entry name" value="Nudix"/>
    <property type="match status" value="1"/>
</dbReference>
<dbReference type="NCBIfam" id="TIGR02150">
    <property type="entry name" value="IPP_isom_1"/>
    <property type="match status" value="1"/>
</dbReference>
<evidence type="ECO:0000256" key="5">
    <source>
        <dbReference type="ARBA" id="ARBA00022723"/>
    </source>
</evidence>
<keyword evidence="14" id="KW-1185">Reference proteome</keyword>
<dbReference type="InterPro" id="IPR000086">
    <property type="entry name" value="NUDIX_hydrolase_dom"/>
</dbReference>
<feature type="binding site" evidence="10">
    <location>
        <position position="30"/>
    </location>
    <ligand>
        <name>Mn(2+)</name>
        <dbReference type="ChEBI" id="CHEBI:29035"/>
    </ligand>
</feature>
<reference evidence="13 14" key="1">
    <citation type="submission" date="2019-06" db="EMBL/GenBank/DDBJ databases">
        <title>Genome sequence of Rhodobacteraceae bacterium D4M1.</title>
        <authorList>
            <person name="Cao J."/>
        </authorList>
    </citation>
    <scope>NUCLEOTIDE SEQUENCE [LARGE SCALE GENOMIC DNA]</scope>
    <source>
        <strain evidence="13 14">D4M1</strain>
    </source>
</reference>
<comment type="function">
    <text evidence="10">Catalyzes the 1,3-allylic rearrangement of the homoallylic substrate isopentenyl (IPP) to its highly electrophilic allylic isomer, dimethylallyl diphosphate (DMAPP).</text>
</comment>
<evidence type="ECO:0000256" key="7">
    <source>
        <dbReference type="ARBA" id="ARBA00023211"/>
    </source>
</evidence>
<dbReference type="GO" id="GO:0004452">
    <property type="term" value="F:isopentenyl-diphosphate delta-isomerase activity"/>
    <property type="evidence" value="ECO:0007669"/>
    <property type="project" value="UniProtKB-UniRule"/>
</dbReference>
<dbReference type="PIRSF" id="PIRSF018427">
    <property type="entry name" value="Isopntndiph_ism"/>
    <property type="match status" value="1"/>
</dbReference>
<feature type="active site" evidence="10 11">
    <location>
        <position position="112"/>
    </location>
</feature>
<name>A0A5B8FSS2_9RHOB</name>
<keyword evidence="5 10" id="KW-0479">Metal-binding</keyword>
<evidence type="ECO:0000256" key="2">
    <source>
        <dbReference type="ARBA" id="ARBA00007579"/>
    </source>
</evidence>
<evidence type="ECO:0000256" key="9">
    <source>
        <dbReference type="ARBA" id="ARBA00023235"/>
    </source>
</evidence>
<dbReference type="InterPro" id="IPR011876">
    <property type="entry name" value="IsopentenylPP_isomerase_typ1"/>
</dbReference>
<dbReference type="AlphaFoldDB" id="A0A5B8FSS2"/>
<feature type="domain" description="Nudix hydrolase" evidence="12">
    <location>
        <begin position="28"/>
        <end position="163"/>
    </location>
</feature>
<dbReference type="KEGG" id="ppru:FDP22_06170"/>
<dbReference type="RefSeq" id="WP_138577847.1">
    <property type="nucleotide sequence ID" value="NZ_CP040818.1"/>
</dbReference>
<comment type="catalytic activity">
    <reaction evidence="10">
        <text>isopentenyl diphosphate = dimethylallyl diphosphate</text>
        <dbReference type="Rhea" id="RHEA:23284"/>
        <dbReference type="ChEBI" id="CHEBI:57623"/>
        <dbReference type="ChEBI" id="CHEBI:128769"/>
        <dbReference type="EC" id="5.3.3.2"/>
    </reaction>
</comment>
<comment type="subcellular location">
    <subcellularLocation>
        <location evidence="10">Cytoplasm</location>
    </subcellularLocation>
</comment>
<dbReference type="PANTHER" id="PTHR10885:SF0">
    <property type="entry name" value="ISOPENTENYL-DIPHOSPHATE DELTA-ISOMERASE"/>
    <property type="match status" value="1"/>
</dbReference>
<dbReference type="GO" id="GO:0050992">
    <property type="term" value="P:dimethylallyl diphosphate biosynthetic process"/>
    <property type="evidence" value="ECO:0007669"/>
    <property type="project" value="UniProtKB-UniRule"/>
</dbReference>
<dbReference type="PROSITE" id="PS51462">
    <property type="entry name" value="NUDIX"/>
    <property type="match status" value="1"/>
</dbReference>
<evidence type="ECO:0000256" key="6">
    <source>
        <dbReference type="ARBA" id="ARBA00022842"/>
    </source>
</evidence>
<evidence type="ECO:0000256" key="10">
    <source>
        <dbReference type="HAMAP-Rule" id="MF_00202"/>
    </source>
</evidence>
<feature type="binding site" evidence="10">
    <location>
        <position position="84"/>
    </location>
    <ligand>
        <name>Mg(2+)</name>
        <dbReference type="ChEBI" id="CHEBI:18420"/>
    </ligand>
</feature>
<dbReference type="Gene3D" id="3.90.79.10">
    <property type="entry name" value="Nucleoside Triphosphate Pyrophosphohydrolase"/>
    <property type="match status" value="1"/>
</dbReference>
<dbReference type="Pfam" id="PF00293">
    <property type="entry name" value="NUDIX"/>
    <property type="match status" value="1"/>
</dbReference>
<dbReference type="GO" id="GO:0046872">
    <property type="term" value="F:metal ion binding"/>
    <property type="evidence" value="ECO:0007669"/>
    <property type="project" value="UniProtKB-KW"/>
</dbReference>
<feature type="binding site" evidence="10">
    <location>
        <position position="66"/>
    </location>
    <ligand>
        <name>Mn(2+)</name>
        <dbReference type="ChEBI" id="CHEBI:29035"/>
    </ligand>
</feature>
<evidence type="ECO:0000256" key="8">
    <source>
        <dbReference type="ARBA" id="ARBA00023229"/>
    </source>
</evidence>
<keyword evidence="4 10" id="KW-0963">Cytoplasm</keyword>
<feature type="binding site" evidence="10">
    <location>
        <position position="112"/>
    </location>
    <ligand>
        <name>Mn(2+)</name>
        <dbReference type="ChEBI" id="CHEBI:29035"/>
    </ligand>
</feature>
<keyword evidence="9 10" id="KW-0413">Isomerase</keyword>
<dbReference type="InterPro" id="IPR056375">
    <property type="entry name" value="Idi_bact"/>
</dbReference>
<dbReference type="UniPathway" id="UPA00059">
    <property type="reaction ID" value="UER00104"/>
</dbReference>
<dbReference type="NCBIfam" id="NF002995">
    <property type="entry name" value="PRK03759.1"/>
    <property type="match status" value="1"/>
</dbReference>
<dbReference type="CDD" id="cd02885">
    <property type="entry name" value="NUDIX_IPP_Isomerase"/>
    <property type="match status" value="1"/>
</dbReference>
<evidence type="ECO:0000256" key="11">
    <source>
        <dbReference type="PIRSR" id="PIRSR018427-1"/>
    </source>
</evidence>